<proteinExistence type="predicted"/>
<dbReference type="GO" id="GO:0006313">
    <property type="term" value="P:DNA transposition"/>
    <property type="evidence" value="ECO:0007669"/>
    <property type="project" value="InterPro"/>
</dbReference>
<reference evidence="1" key="1">
    <citation type="submission" date="2015-08" db="EMBL/GenBank/DDBJ databases">
        <title>Complete DNA Sequence of Pseudomonas syringae pv. actinidiae, the Causal Agent of Kiwifruit Canker Disease.</title>
        <authorList>
            <person name="Rikkerink E.H.A."/>
            <person name="Fineran P.C."/>
        </authorList>
    </citation>
    <scope>NUCLEOTIDE SEQUENCE</scope>
    <source>
        <strain evidence="1">DSM 13666</strain>
    </source>
</reference>
<dbReference type="EMBL" id="LILD01000012">
    <property type="protein sequence ID" value="KOO36464.1"/>
    <property type="molecule type" value="Genomic_DNA"/>
</dbReference>
<dbReference type="InterPro" id="IPR002514">
    <property type="entry name" value="Transposase_8"/>
</dbReference>
<dbReference type="GO" id="GO:0004803">
    <property type="term" value="F:transposase activity"/>
    <property type="evidence" value="ECO:0007669"/>
    <property type="project" value="InterPro"/>
</dbReference>
<accession>A0A0M0KCF7</accession>
<evidence type="ECO:0000313" key="1">
    <source>
        <dbReference type="EMBL" id="KOO36464.1"/>
    </source>
</evidence>
<sequence length="100" mass="12146">MAKKGQTYTTYTEELKREVVRLKLEEGWSYRRLRERFGIKSDAQIAEWVKKVQNEISFDDQRGKWHKKHFNSLEEENAYLKAQVDYLKKRNPNLHGKEWS</sequence>
<dbReference type="InterPro" id="IPR009057">
    <property type="entry name" value="Homeodomain-like_sf"/>
</dbReference>
<dbReference type="Pfam" id="PF01527">
    <property type="entry name" value="HTH_Tnp_1"/>
    <property type="match status" value="1"/>
</dbReference>
<dbReference type="SUPFAM" id="SSF46689">
    <property type="entry name" value="Homeodomain-like"/>
    <property type="match status" value="1"/>
</dbReference>
<dbReference type="AlphaFoldDB" id="A0A0M0KCF7"/>
<dbReference type="GO" id="GO:0003677">
    <property type="term" value="F:DNA binding"/>
    <property type="evidence" value="ECO:0007669"/>
    <property type="project" value="InterPro"/>
</dbReference>
<protein>
    <submittedName>
        <fullName evidence="1">Transposase</fullName>
    </submittedName>
</protein>
<name>A0A0M0KCF7_ALKHA</name>
<gene>
    <name evidence="1" type="ORF">AMD02_18325</name>
</gene>
<organism evidence="1">
    <name type="scientific">Halalkalibacterium halodurans</name>
    <name type="common">Bacillus halodurans</name>
    <dbReference type="NCBI Taxonomy" id="86665"/>
    <lineage>
        <taxon>Bacteria</taxon>
        <taxon>Bacillati</taxon>
        <taxon>Bacillota</taxon>
        <taxon>Bacilli</taxon>
        <taxon>Bacillales</taxon>
        <taxon>Bacillaceae</taxon>
        <taxon>Halalkalibacterium (ex Joshi et al. 2022)</taxon>
    </lineage>
</organism>
<dbReference type="PATRIC" id="fig|136160.3.peg.145"/>
<comment type="caution">
    <text evidence="1">The sequence shown here is derived from an EMBL/GenBank/DDBJ whole genome shotgun (WGS) entry which is preliminary data.</text>
</comment>